<protein>
    <submittedName>
        <fullName evidence="6">Haloacid dehalogenase-like hydrolase family member protein</fullName>
    </submittedName>
</protein>
<dbReference type="GO" id="GO:0016787">
    <property type="term" value="F:hydrolase activity"/>
    <property type="evidence" value="ECO:0007669"/>
    <property type="project" value="UniProtKB-KW"/>
</dbReference>
<dbReference type="GO" id="GO:0016020">
    <property type="term" value="C:membrane"/>
    <property type="evidence" value="ECO:0007669"/>
    <property type="project" value="UniProtKB-SubCell"/>
</dbReference>
<dbReference type="Pfam" id="PF06423">
    <property type="entry name" value="GWT1"/>
    <property type="match status" value="1"/>
</dbReference>
<accession>S6BKU6</accession>
<feature type="transmembrane region" description="Helical" evidence="5">
    <location>
        <begin position="52"/>
        <end position="74"/>
    </location>
</feature>
<organism evidence="6">
    <name type="scientific">Babesia bovis</name>
    <dbReference type="NCBI Taxonomy" id="5865"/>
    <lineage>
        <taxon>Eukaryota</taxon>
        <taxon>Sar</taxon>
        <taxon>Alveolata</taxon>
        <taxon>Apicomplexa</taxon>
        <taxon>Aconoidasida</taxon>
        <taxon>Piroplasmida</taxon>
        <taxon>Babesiidae</taxon>
        <taxon>Babesia</taxon>
    </lineage>
</organism>
<evidence type="ECO:0000256" key="2">
    <source>
        <dbReference type="ARBA" id="ARBA00022692"/>
    </source>
</evidence>
<evidence type="ECO:0000313" key="6">
    <source>
        <dbReference type="EMBL" id="BAN64592.1"/>
    </source>
</evidence>
<keyword evidence="2 5" id="KW-0812">Transmembrane</keyword>
<dbReference type="GO" id="GO:0072659">
    <property type="term" value="P:protein localization to plasma membrane"/>
    <property type="evidence" value="ECO:0007669"/>
    <property type="project" value="TreeGrafter"/>
</dbReference>
<keyword evidence="6" id="KW-0378">Hydrolase</keyword>
<dbReference type="GO" id="GO:0006506">
    <property type="term" value="P:GPI anchor biosynthetic process"/>
    <property type="evidence" value="ECO:0007669"/>
    <property type="project" value="InterPro"/>
</dbReference>
<evidence type="ECO:0000256" key="3">
    <source>
        <dbReference type="ARBA" id="ARBA00022989"/>
    </source>
</evidence>
<dbReference type="AlphaFoldDB" id="S6BKU6"/>
<feature type="transmembrane region" description="Helical" evidence="5">
    <location>
        <begin position="80"/>
        <end position="102"/>
    </location>
</feature>
<reference evidence="6" key="1">
    <citation type="journal article" date="2014" name="BMC Genomics">
        <title>The Babesia bovis gene and promoter model: an update from full-length EST analysis.</title>
        <authorList>
            <person name="Yamagishi J."/>
            <person name="Wakaguri H."/>
            <person name="Yokoyama N."/>
            <person name="Yamashita R."/>
            <person name="Suzuki Y."/>
            <person name="Xuan X."/>
            <person name="Igarashi I."/>
        </authorList>
    </citation>
    <scope>NUCLEOTIDE SEQUENCE</scope>
    <source>
        <strain evidence="6">Texas</strain>
    </source>
</reference>
<sequence length="110" mass="12275">MLYLIGLPSSRTLGNARFVLNTGCVFTWGLFTVLLAEIIFGNRIDSTVLDCIGRHSFVFFLLANFITGTINLWAQPLLLPIVFMYPLLVIYGIICCVAVLVIDRHGLKLL</sequence>
<proteinExistence type="evidence at transcript level"/>
<feature type="transmembrane region" description="Helical" evidence="5">
    <location>
        <begin position="20"/>
        <end position="40"/>
    </location>
</feature>
<dbReference type="PANTHER" id="PTHR20661:SF0">
    <property type="entry name" value="PHOSPHATIDYLINOSITOL-GLYCAN BIOSYNTHESIS CLASS W PROTEIN"/>
    <property type="match status" value="1"/>
</dbReference>
<keyword evidence="3 5" id="KW-1133">Transmembrane helix</keyword>
<dbReference type="GO" id="GO:0032216">
    <property type="term" value="F:glucosaminyl-phosphatidylinositol O-acyltransferase activity"/>
    <property type="evidence" value="ECO:0007669"/>
    <property type="project" value="TreeGrafter"/>
</dbReference>
<comment type="subcellular location">
    <subcellularLocation>
        <location evidence="1">Membrane</location>
        <topology evidence="1">Multi-pass membrane protein</topology>
    </subcellularLocation>
</comment>
<name>S6BKU6_BABBO</name>
<dbReference type="InterPro" id="IPR009447">
    <property type="entry name" value="PIGW/GWT1"/>
</dbReference>
<dbReference type="EMBL" id="AK440798">
    <property type="protein sequence ID" value="BAN64592.1"/>
    <property type="molecule type" value="mRNA"/>
</dbReference>
<dbReference type="GO" id="GO:0005783">
    <property type="term" value="C:endoplasmic reticulum"/>
    <property type="evidence" value="ECO:0007669"/>
    <property type="project" value="TreeGrafter"/>
</dbReference>
<evidence type="ECO:0000256" key="5">
    <source>
        <dbReference type="SAM" id="Phobius"/>
    </source>
</evidence>
<evidence type="ECO:0000256" key="4">
    <source>
        <dbReference type="ARBA" id="ARBA00023136"/>
    </source>
</evidence>
<keyword evidence="4 5" id="KW-0472">Membrane</keyword>
<dbReference type="PANTHER" id="PTHR20661">
    <property type="entry name" value="PHOSPHATIDYLINOSITOL-GLYCAN BIOSYNTHESIS CLASS W PROTEIN"/>
    <property type="match status" value="1"/>
</dbReference>
<evidence type="ECO:0000256" key="1">
    <source>
        <dbReference type="ARBA" id="ARBA00004141"/>
    </source>
</evidence>
<dbReference type="VEuPathDB" id="PiroplasmaDB:BBOV_I001780"/>